<dbReference type="AlphaFoldDB" id="A0A7C8IGP0"/>
<gene>
    <name evidence="2" type="ORF">BDV95DRAFT_218682</name>
</gene>
<accession>A0A7C8IGP0</accession>
<feature type="region of interest" description="Disordered" evidence="1">
    <location>
        <begin position="123"/>
        <end position="145"/>
    </location>
</feature>
<proteinExistence type="predicted"/>
<feature type="compositionally biased region" description="Polar residues" evidence="1">
    <location>
        <begin position="134"/>
        <end position="145"/>
    </location>
</feature>
<organism evidence="2 3">
    <name type="scientific">Massariosphaeria phaeospora</name>
    <dbReference type="NCBI Taxonomy" id="100035"/>
    <lineage>
        <taxon>Eukaryota</taxon>
        <taxon>Fungi</taxon>
        <taxon>Dikarya</taxon>
        <taxon>Ascomycota</taxon>
        <taxon>Pezizomycotina</taxon>
        <taxon>Dothideomycetes</taxon>
        <taxon>Pleosporomycetidae</taxon>
        <taxon>Pleosporales</taxon>
        <taxon>Pleosporales incertae sedis</taxon>
        <taxon>Massariosphaeria</taxon>
    </lineage>
</organism>
<evidence type="ECO:0000313" key="3">
    <source>
        <dbReference type="Proteomes" id="UP000481861"/>
    </source>
</evidence>
<keyword evidence="3" id="KW-1185">Reference proteome</keyword>
<evidence type="ECO:0000313" key="2">
    <source>
        <dbReference type="EMBL" id="KAF2876192.1"/>
    </source>
</evidence>
<name>A0A7C8IGP0_9PLEO</name>
<dbReference type="Proteomes" id="UP000481861">
    <property type="component" value="Unassembled WGS sequence"/>
</dbReference>
<feature type="region of interest" description="Disordered" evidence="1">
    <location>
        <begin position="1"/>
        <end position="33"/>
    </location>
</feature>
<protein>
    <submittedName>
        <fullName evidence="2">Uncharacterized protein</fullName>
    </submittedName>
</protein>
<reference evidence="2 3" key="1">
    <citation type="submission" date="2020-01" db="EMBL/GenBank/DDBJ databases">
        <authorList>
            <consortium name="DOE Joint Genome Institute"/>
            <person name="Haridas S."/>
            <person name="Albert R."/>
            <person name="Binder M."/>
            <person name="Bloem J."/>
            <person name="Labutti K."/>
            <person name="Salamov A."/>
            <person name="Andreopoulos B."/>
            <person name="Baker S.E."/>
            <person name="Barry K."/>
            <person name="Bills G."/>
            <person name="Bluhm B.H."/>
            <person name="Cannon C."/>
            <person name="Castanera R."/>
            <person name="Culley D.E."/>
            <person name="Daum C."/>
            <person name="Ezra D."/>
            <person name="Gonzalez J.B."/>
            <person name="Henrissat B."/>
            <person name="Kuo A."/>
            <person name="Liang C."/>
            <person name="Lipzen A."/>
            <person name="Lutzoni F."/>
            <person name="Magnuson J."/>
            <person name="Mondo S."/>
            <person name="Nolan M."/>
            <person name="Ohm R."/>
            <person name="Pangilinan J."/>
            <person name="Park H.-J.H."/>
            <person name="Ramirez L."/>
            <person name="Alfaro M."/>
            <person name="Sun H."/>
            <person name="Tritt A."/>
            <person name="Yoshinaga Y."/>
            <person name="Zwiers L.-H.L."/>
            <person name="Turgeon B.G."/>
            <person name="Goodwin S.B."/>
            <person name="Spatafora J.W."/>
            <person name="Crous P.W."/>
            <person name="Grigoriev I.V."/>
        </authorList>
    </citation>
    <scope>NUCLEOTIDE SEQUENCE [LARGE SCALE GENOMIC DNA]</scope>
    <source>
        <strain evidence="2 3">CBS 611.86</strain>
    </source>
</reference>
<dbReference type="EMBL" id="JAADJZ010000003">
    <property type="protein sequence ID" value="KAF2876192.1"/>
    <property type="molecule type" value="Genomic_DNA"/>
</dbReference>
<dbReference type="OrthoDB" id="243127at2759"/>
<sequence length="200" mass="22250">MHSMLKYTCSSKPPRRMLADVRRPPPPGAGCSSSSSFYNLHKHPSAPSKRNPSLYPWKHCTEKLDGAIAYFAGFHSRVLELALKVRHDEGGGNRPVRTRCSNIPAQMSTPAFPWNTTSFSSAPGASRMKEMIPSPTSTQPPTDRLLSSNTRIEADDGIGFLLNQQTSVRRSVRSQRMTRSSSYWIETGRCGPSRRVVRDS</sequence>
<comment type="caution">
    <text evidence="2">The sequence shown here is derived from an EMBL/GenBank/DDBJ whole genome shotgun (WGS) entry which is preliminary data.</text>
</comment>
<evidence type="ECO:0000256" key="1">
    <source>
        <dbReference type="SAM" id="MobiDB-lite"/>
    </source>
</evidence>